<reference evidence="4" key="1">
    <citation type="submission" date="2025-08" db="UniProtKB">
        <authorList>
            <consortium name="Ensembl"/>
        </authorList>
    </citation>
    <scope>IDENTIFICATION</scope>
</reference>
<dbReference type="SUPFAM" id="SSF56219">
    <property type="entry name" value="DNase I-like"/>
    <property type="match status" value="1"/>
</dbReference>
<dbReference type="GO" id="GO:0000288">
    <property type="term" value="P:nuclear-transcribed mRNA catabolic process, deadenylation-dependent decay"/>
    <property type="evidence" value="ECO:0007669"/>
    <property type="project" value="TreeGrafter"/>
</dbReference>
<feature type="region of interest" description="Disordered" evidence="1">
    <location>
        <begin position="1"/>
        <end position="36"/>
    </location>
</feature>
<feature type="domain" description="Endonuclease/exonuclease/phosphatase" evidence="2">
    <location>
        <begin position="198"/>
        <end position="410"/>
    </location>
</feature>
<feature type="compositionally biased region" description="Basic and acidic residues" evidence="1">
    <location>
        <begin position="22"/>
        <end position="36"/>
    </location>
</feature>
<dbReference type="InterPro" id="IPR048821">
    <property type="entry name" value="PDE12-like_N"/>
</dbReference>
<evidence type="ECO:0000259" key="2">
    <source>
        <dbReference type="Pfam" id="PF03372"/>
    </source>
</evidence>
<dbReference type="InterPro" id="IPR005135">
    <property type="entry name" value="Endo/exonuclease/phosphatase"/>
</dbReference>
<evidence type="ECO:0000313" key="5">
    <source>
        <dbReference type="Proteomes" id="UP000694388"/>
    </source>
</evidence>
<organism evidence="4 5">
    <name type="scientific">Eptatretus burgeri</name>
    <name type="common">Inshore hagfish</name>
    <dbReference type="NCBI Taxonomy" id="7764"/>
    <lineage>
        <taxon>Eukaryota</taxon>
        <taxon>Metazoa</taxon>
        <taxon>Chordata</taxon>
        <taxon>Craniata</taxon>
        <taxon>Vertebrata</taxon>
        <taxon>Cyclostomata</taxon>
        <taxon>Myxini</taxon>
        <taxon>Myxiniformes</taxon>
        <taxon>Myxinidae</taxon>
        <taxon>Eptatretinae</taxon>
        <taxon>Eptatretus</taxon>
    </lineage>
</organism>
<dbReference type="PANTHER" id="PTHR12121:SF37">
    <property type="entry name" value="2',5'-PHOSPHODIESTERASE 12"/>
    <property type="match status" value="1"/>
</dbReference>
<accession>A0A8C4PZJ2</accession>
<dbReference type="Pfam" id="PF03372">
    <property type="entry name" value="Exo_endo_phos"/>
    <property type="match status" value="1"/>
</dbReference>
<dbReference type="GO" id="GO:0000175">
    <property type="term" value="F:3'-5'-RNA exonuclease activity"/>
    <property type="evidence" value="ECO:0007669"/>
    <property type="project" value="TreeGrafter"/>
</dbReference>
<feature type="domain" description="2',5'-phosphodiesterase 12-like N-terminal" evidence="3">
    <location>
        <begin position="73"/>
        <end position="167"/>
    </location>
</feature>
<dbReference type="PANTHER" id="PTHR12121">
    <property type="entry name" value="CARBON CATABOLITE REPRESSOR PROTEIN 4"/>
    <property type="match status" value="1"/>
</dbReference>
<evidence type="ECO:0000259" key="3">
    <source>
        <dbReference type="Pfam" id="PF21171"/>
    </source>
</evidence>
<reference evidence="4" key="2">
    <citation type="submission" date="2025-09" db="UniProtKB">
        <authorList>
            <consortium name="Ensembl"/>
        </authorList>
    </citation>
    <scope>IDENTIFICATION</scope>
</reference>
<evidence type="ECO:0000256" key="1">
    <source>
        <dbReference type="SAM" id="MobiDB-lite"/>
    </source>
</evidence>
<dbReference type="GO" id="GO:0005739">
    <property type="term" value="C:mitochondrion"/>
    <property type="evidence" value="ECO:0007669"/>
    <property type="project" value="TreeGrafter"/>
</dbReference>
<proteinExistence type="predicted"/>
<dbReference type="Proteomes" id="UP000694388">
    <property type="component" value="Unplaced"/>
</dbReference>
<dbReference type="InterPro" id="IPR050410">
    <property type="entry name" value="CCR4/nocturin_mRNA_transcr"/>
</dbReference>
<dbReference type="GeneTree" id="ENSGT00940000157205"/>
<name>A0A8C4PZJ2_EPTBU</name>
<dbReference type="InterPro" id="IPR036691">
    <property type="entry name" value="Endo/exonu/phosph_ase_sf"/>
</dbReference>
<dbReference type="Pfam" id="PF21171">
    <property type="entry name" value="PDE12-like_N"/>
    <property type="match status" value="1"/>
</dbReference>
<evidence type="ECO:0000313" key="4">
    <source>
        <dbReference type="Ensembl" id="ENSEBUP00000007358.1"/>
    </source>
</evidence>
<dbReference type="Ensembl" id="ENSEBUT00000007838.1">
    <property type="protein sequence ID" value="ENSEBUP00000007358.1"/>
    <property type="gene ID" value="ENSEBUG00000004803.1"/>
</dbReference>
<keyword evidence="5" id="KW-1185">Reference proteome</keyword>
<dbReference type="OMA" id="HEERTWQ"/>
<protein>
    <submittedName>
        <fullName evidence="4">Phosphodiesterase 12</fullName>
    </submittedName>
</protein>
<dbReference type="AlphaFoldDB" id="A0A8C4PZJ2"/>
<dbReference type="Gene3D" id="3.60.10.10">
    <property type="entry name" value="Endonuclease/exonuclease/phosphatase"/>
    <property type="match status" value="2"/>
</dbReference>
<sequence>ASSDRTNRRLSLGVAGQFESTTDSREVGRQDPEGKEGLVRQEEAVDVLINSEAWREGATLEIGSNCYQVERNPPSIISLSLPSVIMFGFPVFPVAHFEFVDRAHTLYEWFVDADEVKAVEHEERTWQLVGNAEFFTPSVQHVGRKLRFRVTPGDGTRLGESQEKETTAVEASPGRCTFDSRHRFTTDKTALGTLRVISYNILADTYAQTELARTVLFPYCPPYAMDLGYRQQLLQKELKGYNGDIICLQEVDNRVFERLTPVLQRLGFEGAAVRLVQAVLALHHLEHVTSTMHPSTPVVFCGDFNSTPDTGLYDFITSGTFSACHDDWRRLEGENDVPAGFGIEVGHNLGMYSACGEPEYTNFVQSFNGCLDYVFASRDALQIVQILPMPSHEEITAHIALPSITHPSDHIALVSRKQYLCTLRLNFQICLPSLNSKTWEHLDKSISKLCSPSIPSHSSTGPTADSACEKAECLNFVFASKSHHQTLSLYPTDHSLTVFCSKEGEVSGNPRPMFEYHPPLWAGTLTSHCSA</sequence>